<accession>A0ABU6A793</accession>
<gene>
    <name evidence="2" type="ORF">R4I43_08440</name>
</gene>
<dbReference type="RefSeq" id="WP_324264984.1">
    <property type="nucleotide sequence ID" value="NZ_JAWLNX010000004.1"/>
</dbReference>
<sequence length="86" mass="9892">MGSFDQTQTEIRRTYSESDSIAPNGSSRSHDYYTVIVKRQHWHNTPRNGIYAGLDYKITETWISTRGPGHLDTCIGRTSQPWTDDE</sequence>
<reference evidence="2 3" key="1">
    <citation type="submission" date="2023-10" db="EMBL/GenBank/DDBJ databases">
        <title>Saccharopolyspora sp. nov., isolated from mangrove soil.</title>
        <authorList>
            <person name="Lu Y."/>
            <person name="Liu W."/>
        </authorList>
    </citation>
    <scope>NUCLEOTIDE SEQUENCE [LARGE SCALE GENOMIC DNA]</scope>
    <source>
        <strain evidence="2 3">S2-29</strain>
    </source>
</reference>
<keyword evidence="3" id="KW-1185">Reference proteome</keyword>
<name>A0ABU6A793_9PSEU</name>
<comment type="caution">
    <text evidence="2">The sequence shown here is derived from an EMBL/GenBank/DDBJ whole genome shotgun (WGS) entry which is preliminary data.</text>
</comment>
<proteinExistence type="predicted"/>
<feature type="region of interest" description="Disordered" evidence="1">
    <location>
        <begin position="1"/>
        <end position="28"/>
    </location>
</feature>
<organism evidence="2 3">
    <name type="scientific">Saccharopolyspora mangrovi</name>
    <dbReference type="NCBI Taxonomy" id="3082379"/>
    <lineage>
        <taxon>Bacteria</taxon>
        <taxon>Bacillati</taxon>
        <taxon>Actinomycetota</taxon>
        <taxon>Actinomycetes</taxon>
        <taxon>Pseudonocardiales</taxon>
        <taxon>Pseudonocardiaceae</taxon>
        <taxon>Saccharopolyspora</taxon>
    </lineage>
</organism>
<dbReference type="EMBL" id="JAWLNX010000004">
    <property type="protein sequence ID" value="MEB3367433.1"/>
    <property type="molecule type" value="Genomic_DNA"/>
</dbReference>
<evidence type="ECO:0000256" key="1">
    <source>
        <dbReference type="SAM" id="MobiDB-lite"/>
    </source>
</evidence>
<feature type="compositionally biased region" description="Polar residues" evidence="1">
    <location>
        <begin position="17"/>
        <end position="27"/>
    </location>
</feature>
<dbReference type="Proteomes" id="UP001327093">
    <property type="component" value="Unassembled WGS sequence"/>
</dbReference>
<evidence type="ECO:0000313" key="3">
    <source>
        <dbReference type="Proteomes" id="UP001327093"/>
    </source>
</evidence>
<evidence type="ECO:0000313" key="2">
    <source>
        <dbReference type="EMBL" id="MEB3367433.1"/>
    </source>
</evidence>
<protein>
    <submittedName>
        <fullName evidence="2">Uncharacterized protein</fullName>
    </submittedName>
</protein>